<dbReference type="OrthoDB" id="190265at2759"/>
<dbReference type="InterPro" id="IPR000668">
    <property type="entry name" value="Peptidase_C1A_C"/>
</dbReference>
<dbReference type="PROSITE" id="PS00639">
    <property type="entry name" value="THIOL_PROTEASE_HIS"/>
    <property type="match status" value="1"/>
</dbReference>
<name>A0A9N7RDV1_STRHE</name>
<dbReference type="Pfam" id="PF00112">
    <property type="entry name" value="Peptidase_C1"/>
    <property type="match status" value="1"/>
</dbReference>
<dbReference type="EMBL" id="CACSLK010025438">
    <property type="protein sequence ID" value="CAA0824957.1"/>
    <property type="molecule type" value="Genomic_DNA"/>
</dbReference>
<dbReference type="GO" id="GO:0006508">
    <property type="term" value="P:proteolysis"/>
    <property type="evidence" value="ECO:0007669"/>
    <property type="project" value="InterPro"/>
</dbReference>
<evidence type="ECO:0000259" key="1">
    <source>
        <dbReference type="Pfam" id="PF00112"/>
    </source>
</evidence>
<organism evidence="2 3">
    <name type="scientific">Striga hermonthica</name>
    <name type="common">Purple witchweed</name>
    <name type="synonym">Buchnera hermonthica</name>
    <dbReference type="NCBI Taxonomy" id="68872"/>
    <lineage>
        <taxon>Eukaryota</taxon>
        <taxon>Viridiplantae</taxon>
        <taxon>Streptophyta</taxon>
        <taxon>Embryophyta</taxon>
        <taxon>Tracheophyta</taxon>
        <taxon>Spermatophyta</taxon>
        <taxon>Magnoliopsida</taxon>
        <taxon>eudicotyledons</taxon>
        <taxon>Gunneridae</taxon>
        <taxon>Pentapetalae</taxon>
        <taxon>asterids</taxon>
        <taxon>lamiids</taxon>
        <taxon>Lamiales</taxon>
        <taxon>Orobanchaceae</taxon>
        <taxon>Buchnereae</taxon>
        <taxon>Striga</taxon>
    </lineage>
</organism>
<dbReference type="AlphaFoldDB" id="A0A9N7RDV1"/>
<reference evidence="2" key="1">
    <citation type="submission" date="2019-12" db="EMBL/GenBank/DDBJ databases">
        <authorList>
            <person name="Scholes J."/>
        </authorList>
    </citation>
    <scope>NUCLEOTIDE SEQUENCE</scope>
</reference>
<keyword evidence="3" id="KW-1185">Reference proteome</keyword>
<gene>
    <name evidence="2" type="ORF">SHERM_21800</name>
</gene>
<evidence type="ECO:0000313" key="2">
    <source>
        <dbReference type="EMBL" id="CAA0824957.1"/>
    </source>
</evidence>
<dbReference type="Proteomes" id="UP001153555">
    <property type="component" value="Unassembled WGS sequence"/>
</dbReference>
<dbReference type="InterPro" id="IPR038765">
    <property type="entry name" value="Papain-like_cys_pep_sf"/>
</dbReference>
<dbReference type="GO" id="GO:0008234">
    <property type="term" value="F:cysteine-type peptidase activity"/>
    <property type="evidence" value="ECO:0007669"/>
    <property type="project" value="InterPro"/>
</dbReference>
<proteinExistence type="predicted"/>
<dbReference type="InterPro" id="IPR025660">
    <property type="entry name" value="Pept_his_AS"/>
</dbReference>
<feature type="non-terminal residue" evidence="2">
    <location>
        <position position="1"/>
    </location>
</feature>
<evidence type="ECO:0000313" key="3">
    <source>
        <dbReference type="Proteomes" id="UP001153555"/>
    </source>
</evidence>
<accession>A0A9N7RDV1</accession>
<sequence>RDPYFDNSGCSHPGCEPAYPTPKCPNRWKKQNLFWHKSKHFSVNAYKISSGPYNIMAEIFLSGPVEVSFTVCEDFAHYKSRVYKHLTGDQMGGHAIKLIGWGTTDEGEDYL</sequence>
<protein>
    <submittedName>
        <fullName evidence="2">Cysteine proteinases superfamily protein</fullName>
    </submittedName>
</protein>
<feature type="domain" description="Peptidase C1A papain C-terminal" evidence="1">
    <location>
        <begin position="16"/>
        <end position="110"/>
    </location>
</feature>
<dbReference type="SUPFAM" id="SSF54001">
    <property type="entry name" value="Cysteine proteinases"/>
    <property type="match status" value="1"/>
</dbReference>
<comment type="caution">
    <text evidence="2">The sequence shown here is derived from an EMBL/GenBank/DDBJ whole genome shotgun (WGS) entry which is preliminary data.</text>
</comment>
<dbReference type="Gene3D" id="3.90.70.10">
    <property type="entry name" value="Cysteine proteinases"/>
    <property type="match status" value="1"/>
</dbReference>
<feature type="non-terminal residue" evidence="2">
    <location>
        <position position="111"/>
    </location>
</feature>